<evidence type="ECO:0000256" key="3">
    <source>
        <dbReference type="SAM" id="Coils"/>
    </source>
</evidence>
<dbReference type="InterPro" id="IPR029016">
    <property type="entry name" value="GAF-like_dom_sf"/>
</dbReference>
<keyword evidence="6" id="KW-1185">Reference proteome</keyword>
<dbReference type="GO" id="GO:0043709">
    <property type="term" value="P:cell adhesion involved in single-species biofilm formation"/>
    <property type="evidence" value="ECO:0007669"/>
    <property type="project" value="TreeGrafter"/>
</dbReference>
<evidence type="ECO:0000256" key="2">
    <source>
        <dbReference type="ARBA" id="ARBA00034247"/>
    </source>
</evidence>
<comment type="catalytic activity">
    <reaction evidence="2">
        <text>2 GTP = 3',3'-c-di-GMP + 2 diphosphate</text>
        <dbReference type="Rhea" id="RHEA:24898"/>
        <dbReference type="ChEBI" id="CHEBI:33019"/>
        <dbReference type="ChEBI" id="CHEBI:37565"/>
        <dbReference type="ChEBI" id="CHEBI:58805"/>
        <dbReference type="EC" id="2.7.7.65"/>
    </reaction>
</comment>
<dbReference type="GO" id="GO:0052621">
    <property type="term" value="F:diguanylate cyclase activity"/>
    <property type="evidence" value="ECO:0007669"/>
    <property type="project" value="UniProtKB-EC"/>
</dbReference>
<dbReference type="EMBL" id="WNLA01000002">
    <property type="protein sequence ID" value="MTW01457.1"/>
    <property type="molecule type" value="Genomic_DNA"/>
</dbReference>
<dbReference type="Pfam" id="PF00990">
    <property type="entry name" value="GGDEF"/>
    <property type="match status" value="1"/>
</dbReference>
<name>A0A6L6PVD6_9BURK</name>
<keyword evidence="3" id="KW-0175">Coiled coil</keyword>
<evidence type="ECO:0000313" key="6">
    <source>
        <dbReference type="Proteomes" id="UP000484015"/>
    </source>
</evidence>
<dbReference type="InterPro" id="IPR000160">
    <property type="entry name" value="GGDEF_dom"/>
</dbReference>
<dbReference type="AlphaFoldDB" id="A0A6L6PVD6"/>
<dbReference type="Gene3D" id="3.30.70.270">
    <property type="match status" value="1"/>
</dbReference>
<comment type="caution">
    <text evidence="5">The sequence shown here is derived from an EMBL/GenBank/DDBJ whole genome shotgun (WGS) entry which is preliminary data.</text>
</comment>
<evidence type="ECO:0000259" key="4">
    <source>
        <dbReference type="PROSITE" id="PS50887"/>
    </source>
</evidence>
<feature type="domain" description="GGDEF" evidence="4">
    <location>
        <begin position="191"/>
        <end position="309"/>
    </location>
</feature>
<dbReference type="EC" id="2.7.7.65" evidence="1"/>
<protein>
    <recommendedName>
        <fullName evidence="1">diguanylate cyclase</fullName>
        <ecNumber evidence="1">2.7.7.65</ecNumber>
    </recommendedName>
</protein>
<dbReference type="InterPro" id="IPR029787">
    <property type="entry name" value="Nucleotide_cyclase"/>
</dbReference>
<organism evidence="5 6">
    <name type="scientific">Pseudoduganella ginsengisoli</name>
    <dbReference type="NCBI Taxonomy" id="1462440"/>
    <lineage>
        <taxon>Bacteria</taxon>
        <taxon>Pseudomonadati</taxon>
        <taxon>Pseudomonadota</taxon>
        <taxon>Betaproteobacteria</taxon>
        <taxon>Burkholderiales</taxon>
        <taxon>Oxalobacteraceae</taxon>
        <taxon>Telluria group</taxon>
        <taxon>Pseudoduganella</taxon>
    </lineage>
</organism>
<dbReference type="PANTHER" id="PTHR45138:SF9">
    <property type="entry name" value="DIGUANYLATE CYCLASE DGCM-RELATED"/>
    <property type="match status" value="1"/>
</dbReference>
<dbReference type="SMART" id="SM00065">
    <property type="entry name" value="GAF"/>
    <property type="match status" value="1"/>
</dbReference>
<dbReference type="Pfam" id="PF01590">
    <property type="entry name" value="GAF"/>
    <property type="match status" value="1"/>
</dbReference>
<feature type="coiled-coil region" evidence="3">
    <location>
        <begin position="140"/>
        <end position="167"/>
    </location>
</feature>
<dbReference type="SUPFAM" id="SSF55073">
    <property type="entry name" value="Nucleotide cyclase"/>
    <property type="match status" value="1"/>
</dbReference>
<sequence length="309" mass="34477">MINDFASASKACMEFLHARLGFQLWMVTRTEGDDWIVLSADDHGYGVKPGQVFRWSDSFCYRMMLGQGPHMAPDVRRVEAYASAPIARQQDIGAYVGLPLMRADGSLFGTLCAIDPRPQPVDIVKELPMLQLMVEMLNGLLNAELAAADARRRAERAELEATRDELTGLYNRRGWSMLLSREEERCARYGHPACVVSIDLDELKLTNDTQGHGAGDALLVRAAQVLTSLTRSSDVIARLGGDEFAMLLVECDYYDAQILLQRMQAKMALHDVKASTGMAMRKPGYDLHEAFALADAEMYRAKRSRKLLN</sequence>
<dbReference type="Proteomes" id="UP000484015">
    <property type="component" value="Unassembled WGS sequence"/>
</dbReference>
<proteinExistence type="predicted"/>
<dbReference type="InterPro" id="IPR050469">
    <property type="entry name" value="Diguanylate_Cyclase"/>
</dbReference>
<dbReference type="CDD" id="cd01949">
    <property type="entry name" value="GGDEF"/>
    <property type="match status" value="1"/>
</dbReference>
<dbReference type="SMART" id="SM00267">
    <property type="entry name" value="GGDEF"/>
    <property type="match status" value="1"/>
</dbReference>
<evidence type="ECO:0000313" key="5">
    <source>
        <dbReference type="EMBL" id="MTW01457.1"/>
    </source>
</evidence>
<dbReference type="PROSITE" id="PS50887">
    <property type="entry name" value="GGDEF"/>
    <property type="match status" value="1"/>
</dbReference>
<evidence type="ECO:0000256" key="1">
    <source>
        <dbReference type="ARBA" id="ARBA00012528"/>
    </source>
</evidence>
<dbReference type="InterPro" id="IPR003018">
    <property type="entry name" value="GAF"/>
</dbReference>
<dbReference type="Gene3D" id="3.30.450.40">
    <property type="match status" value="1"/>
</dbReference>
<dbReference type="SUPFAM" id="SSF55781">
    <property type="entry name" value="GAF domain-like"/>
    <property type="match status" value="1"/>
</dbReference>
<gene>
    <name evidence="5" type="ORF">GM668_05080</name>
</gene>
<reference evidence="5 6" key="1">
    <citation type="submission" date="2019-11" db="EMBL/GenBank/DDBJ databases">
        <title>Type strains purchased from KCTC, JCM and DSMZ.</title>
        <authorList>
            <person name="Lu H."/>
        </authorList>
    </citation>
    <scope>NUCLEOTIDE SEQUENCE [LARGE SCALE GENOMIC DNA]</scope>
    <source>
        <strain evidence="5 6">KCTC 42409</strain>
    </source>
</reference>
<dbReference type="OrthoDB" id="5571399at2"/>
<dbReference type="InterPro" id="IPR043128">
    <property type="entry name" value="Rev_trsase/Diguanyl_cyclase"/>
</dbReference>
<dbReference type="GO" id="GO:1902201">
    <property type="term" value="P:negative regulation of bacterial-type flagellum-dependent cell motility"/>
    <property type="evidence" value="ECO:0007669"/>
    <property type="project" value="TreeGrafter"/>
</dbReference>
<accession>A0A6L6PVD6</accession>
<dbReference type="RefSeq" id="WP_155437866.1">
    <property type="nucleotide sequence ID" value="NZ_WNLA01000002.1"/>
</dbReference>
<dbReference type="NCBIfam" id="TIGR00254">
    <property type="entry name" value="GGDEF"/>
    <property type="match status" value="1"/>
</dbReference>
<dbReference type="GO" id="GO:0005886">
    <property type="term" value="C:plasma membrane"/>
    <property type="evidence" value="ECO:0007669"/>
    <property type="project" value="TreeGrafter"/>
</dbReference>
<dbReference type="PANTHER" id="PTHR45138">
    <property type="entry name" value="REGULATORY COMPONENTS OF SENSORY TRANSDUCTION SYSTEM"/>
    <property type="match status" value="1"/>
</dbReference>